<name>B9REN8_RICCO</name>
<accession>B9REN8</accession>
<keyword evidence="2" id="KW-1185">Reference proteome</keyword>
<dbReference type="EMBL" id="EQ973776">
    <property type="protein sequence ID" value="EEF50241.1"/>
    <property type="molecule type" value="Genomic_DNA"/>
</dbReference>
<protein>
    <submittedName>
        <fullName evidence="1">Uncharacterized protein</fullName>
    </submittedName>
</protein>
<reference evidence="2" key="1">
    <citation type="journal article" date="2010" name="Nat. Biotechnol.">
        <title>Draft genome sequence of the oilseed species Ricinus communis.</title>
        <authorList>
            <person name="Chan A.P."/>
            <person name="Crabtree J."/>
            <person name="Zhao Q."/>
            <person name="Lorenzi H."/>
            <person name="Orvis J."/>
            <person name="Puiu D."/>
            <person name="Melake-Berhan A."/>
            <person name="Jones K.M."/>
            <person name="Redman J."/>
            <person name="Chen G."/>
            <person name="Cahoon E.B."/>
            <person name="Gedil M."/>
            <person name="Stanke M."/>
            <person name="Haas B.J."/>
            <person name="Wortman J.R."/>
            <person name="Fraser-Liggett C.M."/>
            <person name="Ravel J."/>
            <person name="Rabinowicz P.D."/>
        </authorList>
    </citation>
    <scope>NUCLEOTIDE SEQUENCE [LARGE SCALE GENOMIC DNA]</scope>
    <source>
        <strain evidence="2">cv. Hale</strain>
    </source>
</reference>
<sequence>MSTTMNMDLTSPTWPFSSLISTNNSIVPTDRVRRFIALPPSTHSFLTIIPSKYAFMTKALLYFSLDSYSPRLKEIADLDD</sequence>
<dbReference type="InParanoid" id="B9REN8"/>
<evidence type="ECO:0000313" key="1">
    <source>
        <dbReference type="EMBL" id="EEF50241.1"/>
    </source>
</evidence>
<proteinExistence type="predicted"/>
<gene>
    <name evidence="1" type="ORF">RCOM_1777360</name>
</gene>
<evidence type="ECO:0000313" key="2">
    <source>
        <dbReference type="Proteomes" id="UP000008311"/>
    </source>
</evidence>
<dbReference type="AlphaFoldDB" id="B9REN8"/>
<organism evidence="1 2">
    <name type="scientific">Ricinus communis</name>
    <name type="common">Castor bean</name>
    <dbReference type="NCBI Taxonomy" id="3988"/>
    <lineage>
        <taxon>Eukaryota</taxon>
        <taxon>Viridiplantae</taxon>
        <taxon>Streptophyta</taxon>
        <taxon>Embryophyta</taxon>
        <taxon>Tracheophyta</taxon>
        <taxon>Spermatophyta</taxon>
        <taxon>Magnoliopsida</taxon>
        <taxon>eudicotyledons</taxon>
        <taxon>Gunneridae</taxon>
        <taxon>Pentapetalae</taxon>
        <taxon>rosids</taxon>
        <taxon>fabids</taxon>
        <taxon>Malpighiales</taxon>
        <taxon>Euphorbiaceae</taxon>
        <taxon>Acalyphoideae</taxon>
        <taxon>Acalypheae</taxon>
        <taxon>Ricinus</taxon>
    </lineage>
</organism>
<dbReference type="Proteomes" id="UP000008311">
    <property type="component" value="Unassembled WGS sequence"/>
</dbReference>